<name>A0ABS0QN27_9STAP</name>
<dbReference type="EMBL" id="JAEDAQ010000002">
    <property type="protein sequence ID" value="MBH9580083.1"/>
    <property type="molecule type" value="Genomic_DNA"/>
</dbReference>
<comment type="caution">
    <text evidence="1">The sequence shown here is derived from an EMBL/GenBank/DDBJ whole genome shotgun (WGS) entry which is preliminary data.</text>
</comment>
<dbReference type="RefSeq" id="WP_181898094.1">
    <property type="nucleotide sequence ID" value="NZ_JAEDAQ010000002.1"/>
</dbReference>
<protein>
    <submittedName>
        <fullName evidence="1">Uncharacterized protein</fullName>
    </submittedName>
</protein>
<keyword evidence="2" id="KW-1185">Reference proteome</keyword>
<organism evidence="1 2">
    <name type="scientific">Staphylococcus felis</name>
    <dbReference type="NCBI Taxonomy" id="46127"/>
    <lineage>
        <taxon>Bacteria</taxon>
        <taxon>Bacillati</taxon>
        <taxon>Bacillota</taxon>
        <taxon>Bacilli</taxon>
        <taxon>Bacillales</taxon>
        <taxon>Staphylococcaceae</taxon>
        <taxon>Staphylococcus</taxon>
    </lineage>
</organism>
<evidence type="ECO:0000313" key="1">
    <source>
        <dbReference type="EMBL" id="MBH9580083.1"/>
    </source>
</evidence>
<proteinExistence type="predicted"/>
<accession>A0ABS0QN27</accession>
<evidence type="ECO:0000313" key="2">
    <source>
        <dbReference type="Proteomes" id="UP000597038"/>
    </source>
</evidence>
<sequence length="47" mass="5325">MYIEIESLNETVALIDERHTDIVYNGGFKSDDDPMDYVSLEAIICVS</sequence>
<gene>
    <name evidence="1" type="ORF">I9026_01690</name>
</gene>
<dbReference type="Proteomes" id="UP000597038">
    <property type="component" value="Unassembled WGS sequence"/>
</dbReference>
<reference evidence="1 2" key="1">
    <citation type="submission" date="2020-12" db="EMBL/GenBank/DDBJ databases">
        <title>Genomic analysis of Staphylococcus felis from a cat with skin infection.</title>
        <authorList>
            <person name="Aslantas O."/>
            <person name="Keskin O."/>
            <person name="Buyukaltay K."/>
            <person name="Gullu Yucetepe A."/>
        </authorList>
    </citation>
    <scope>NUCLEOTIDE SEQUENCE [LARGE SCALE GENOMIC DNA]</scope>
    <source>
        <strain evidence="1 2">HARRANVET</strain>
    </source>
</reference>